<sequence length="283" mass="29878">MTCTTTGPTAPVSTTINKQPASKTTTGAAASTNINKKLVSTPKATAATSKSSTTRETSTEKWKRQKAEGPDLAKWAKTLPLPDGEDPAEWTTLPFDDSYGGRYILADLASQAGIVLYMFKNGFLVKEHVTNERQEVLDGKQIDPPFTFQRLEEDLRHIALARQDEGDLIVAFRDLAPFEHDPPVDGDDGNGDGDNGGNGDGNGGDDGNDGNGGIGGDGTDSDDEAGSDIDEEPQWDSDTISTVSSLATTATSNSVVDNMIAPGGVVQKAQLSEAMAEYIAHSK</sequence>
<keyword evidence="3" id="KW-1185">Reference proteome</keyword>
<feature type="compositionally biased region" description="Low complexity" evidence="1">
    <location>
        <begin position="1"/>
        <end position="32"/>
    </location>
</feature>
<dbReference type="AlphaFoldDB" id="A0AAD5TM64"/>
<feature type="compositionally biased region" description="Gly residues" evidence="1">
    <location>
        <begin position="192"/>
        <end position="218"/>
    </location>
</feature>
<reference evidence="2" key="1">
    <citation type="submission" date="2020-05" db="EMBL/GenBank/DDBJ databases">
        <title>Phylogenomic resolution of chytrid fungi.</title>
        <authorList>
            <person name="Stajich J.E."/>
            <person name="Amses K."/>
            <person name="Simmons R."/>
            <person name="Seto K."/>
            <person name="Myers J."/>
            <person name="Bonds A."/>
            <person name="Quandt C.A."/>
            <person name="Barry K."/>
            <person name="Liu P."/>
            <person name="Grigoriev I."/>
            <person name="Longcore J.E."/>
            <person name="James T.Y."/>
        </authorList>
    </citation>
    <scope>NUCLEOTIDE SEQUENCE</scope>
    <source>
        <strain evidence="2">JEL0379</strain>
    </source>
</reference>
<dbReference type="Proteomes" id="UP001212152">
    <property type="component" value="Unassembled WGS sequence"/>
</dbReference>
<name>A0AAD5TM64_9FUNG</name>
<organism evidence="2 3">
    <name type="scientific">Geranomyces variabilis</name>
    <dbReference type="NCBI Taxonomy" id="109894"/>
    <lineage>
        <taxon>Eukaryota</taxon>
        <taxon>Fungi</taxon>
        <taxon>Fungi incertae sedis</taxon>
        <taxon>Chytridiomycota</taxon>
        <taxon>Chytridiomycota incertae sedis</taxon>
        <taxon>Chytridiomycetes</taxon>
        <taxon>Spizellomycetales</taxon>
        <taxon>Powellomycetaceae</taxon>
        <taxon>Geranomyces</taxon>
    </lineage>
</organism>
<evidence type="ECO:0000313" key="2">
    <source>
        <dbReference type="EMBL" id="KAJ3176067.1"/>
    </source>
</evidence>
<feature type="compositionally biased region" description="Low complexity" evidence="1">
    <location>
        <begin position="40"/>
        <end position="56"/>
    </location>
</feature>
<feature type="compositionally biased region" description="Acidic residues" evidence="1">
    <location>
        <begin position="219"/>
        <end position="235"/>
    </location>
</feature>
<feature type="compositionally biased region" description="Basic and acidic residues" evidence="1">
    <location>
        <begin position="57"/>
        <end position="69"/>
    </location>
</feature>
<gene>
    <name evidence="2" type="ORF">HDU87_005584</name>
</gene>
<proteinExistence type="predicted"/>
<feature type="region of interest" description="Disordered" evidence="1">
    <location>
        <begin position="179"/>
        <end position="240"/>
    </location>
</feature>
<feature type="region of interest" description="Disordered" evidence="1">
    <location>
        <begin position="1"/>
        <end position="69"/>
    </location>
</feature>
<accession>A0AAD5TM64</accession>
<comment type="caution">
    <text evidence="2">The sequence shown here is derived from an EMBL/GenBank/DDBJ whole genome shotgun (WGS) entry which is preliminary data.</text>
</comment>
<evidence type="ECO:0000313" key="3">
    <source>
        <dbReference type="Proteomes" id="UP001212152"/>
    </source>
</evidence>
<evidence type="ECO:0000256" key="1">
    <source>
        <dbReference type="SAM" id="MobiDB-lite"/>
    </source>
</evidence>
<protein>
    <submittedName>
        <fullName evidence="2">Uncharacterized protein</fullName>
    </submittedName>
</protein>
<dbReference type="EMBL" id="JADGJQ010000045">
    <property type="protein sequence ID" value="KAJ3176067.1"/>
    <property type="molecule type" value="Genomic_DNA"/>
</dbReference>